<keyword evidence="3" id="KW-1185">Reference proteome</keyword>
<name>A0A9D4S170_DREPO</name>
<proteinExistence type="predicted"/>
<keyword evidence="1" id="KW-1133">Transmembrane helix</keyword>
<dbReference type="AlphaFoldDB" id="A0A9D4S170"/>
<sequence length="208" mass="23545">MPSSSFDNYDMGIKVGFACLNAPFVAFGILGIVALNRTRKTPETARFLSNGLIIQDIIAAGGFSLRKFMSNDTMNILVQVTSINGAFLAYLTVGMMALERMILFYAPNFYLRHPAKCIKKESGHAVLTVRTLDFQTTFQDICETNKDDWPSAFRSRLEIVSDLLAAAADAVYRQMCNINYRTNKAIPVYFHQRTPETKQDIHRKTKRR</sequence>
<protein>
    <submittedName>
        <fullName evidence="2">Uncharacterized protein</fullName>
    </submittedName>
</protein>
<feature type="transmembrane region" description="Helical" evidence="1">
    <location>
        <begin position="85"/>
        <end position="106"/>
    </location>
</feature>
<organism evidence="2 3">
    <name type="scientific">Dreissena polymorpha</name>
    <name type="common">Zebra mussel</name>
    <name type="synonym">Mytilus polymorpha</name>
    <dbReference type="NCBI Taxonomy" id="45954"/>
    <lineage>
        <taxon>Eukaryota</taxon>
        <taxon>Metazoa</taxon>
        <taxon>Spiralia</taxon>
        <taxon>Lophotrochozoa</taxon>
        <taxon>Mollusca</taxon>
        <taxon>Bivalvia</taxon>
        <taxon>Autobranchia</taxon>
        <taxon>Heteroconchia</taxon>
        <taxon>Euheterodonta</taxon>
        <taxon>Imparidentia</taxon>
        <taxon>Neoheterodontei</taxon>
        <taxon>Myida</taxon>
        <taxon>Dreissenoidea</taxon>
        <taxon>Dreissenidae</taxon>
        <taxon>Dreissena</taxon>
    </lineage>
</organism>
<evidence type="ECO:0000256" key="1">
    <source>
        <dbReference type="SAM" id="Phobius"/>
    </source>
</evidence>
<reference evidence="2" key="2">
    <citation type="submission" date="2020-11" db="EMBL/GenBank/DDBJ databases">
        <authorList>
            <person name="McCartney M.A."/>
            <person name="Auch B."/>
            <person name="Kono T."/>
            <person name="Mallez S."/>
            <person name="Becker A."/>
            <person name="Gohl D.M."/>
            <person name="Silverstein K.A.T."/>
            <person name="Koren S."/>
            <person name="Bechman K.B."/>
            <person name="Herman A."/>
            <person name="Abrahante J.E."/>
            <person name="Garbe J."/>
        </authorList>
    </citation>
    <scope>NUCLEOTIDE SEQUENCE</scope>
    <source>
        <strain evidence="2">Duluth1</strain>
        <tissue evidence="2">Whole animal</tissue>
    </source>
</reference>
<evidence type="ECO:0000313" key="3">
    <source>
        <dbReference type="Proteomes" id="UP000828390"/>
    </source>
</evidence>
<dbReference type="EMBL" id="JAIWYP010000001">
    <property type="protein sequence ID" value="KAH3886695.1"/>
    <property type="molecule type" value="Genomic_DNA"/>
</dbReference>
<keyword evidence="1" id="KW-0812">Transmembrane</keyword>
<evidence type="ECO:0000313" key="2">
    <source>
        <dbReference type="EMBL" id="KAH3886695.1"/>
    </source>
</evidence>
<reference evidence="2" key="1">
    <citation type="journal article" date="2019" name="bioRxiv">
        <title>The Genome of the Zebra Mussel, Dreissena polymorpha: A Resource for Invasive Species Research.</title>
        <authorList>
            <person name="McCartney M.A."/>
            <person name="Auch B."/>
            <person name="Kono T."/>
            <person name="Mallez S."/>
            <person name="Zhang Y."/>
            <person name="Obille A."/>
            <person name="Becker A."/>
            <person name="Abrahante J.E."/>
            <person name="Garbe J."/>
            <person name="Badalamenti J.P."/>
            <person name="Herman A."/>
            <person name="Mangelson H."/>
            <person name="Liachko I."/>
            <person name="Sullivan S."/>
            <person name="Sone E.D."/>
            <person name="Koren S."/>
            <person name="Silverstein K.A.T."/>
            <person name="Beckman K.B."/>
            <person name="Gohl D.M."/>
        </authorList>
    </citation>
    <scope>NUCLEOTIDE SEQUENCE</scope>
    <source>
        <strain evidence="2">Duluth1</strain>
        <tissue evidence="2">Whole animal</tissue>
    </source>
</reference>
<feature type="transmembrane region" description="Helical" evidence="1">
    <location>
        <begin position="12"/>
        <end position="35"/>
    </location>
</feature>
<gene>
    <name evidence="2" type="ORF">DPMN_010708</name>
</gene>
<comment type="caution">
    <text evidence="2">The sequence shown here is derived from an EMBL/GenBank/DDBJ whole genome shotgun (WGS) entry which is preliminary data.</text>
</comment>
<keyword evidence="1" id="KW-0472">Membrane</keyword>
<dbReference type="Proteomes" id="UP000828390">
    <property type="component" value="Unassembled WGS sequence"/>
</dbReference>
<accession>A0A9D4S170</accession>